<dbReference type="EMBL" id="PXYV01000003">
    <property type="protein sequence ID" value="PSR23721.1"/>
    <property type="molecule type" value="Genomic_DNA"/>
</dbReference>
<dbReference type="InterPro" id="IPR003673">
    <property type="entry name" value="CoA-Trfase_fam_III"/>
</dbReference>
<keyword evidence="1 2" id="KW-0808">Transferase</keyword>
<dbReference type="InterPro" id="IPR023606">
    <property type="entry name" value="CoA-Trfase_III_dom_1_sf"/>
</dbReference>
<proteinExistence type="predicted"/>
<dbReference type="InterPro" id="IPR044855">
    <property type="entry name" value="CoA-Trfase_III_dom3_sf"/>
</dbReference>
<comment type="caution">
    <text evidence="2">The sequence shown here is derived from an EMBL/GenBank/DDBJ whole genome shotgun (WGS) entry which is preliminary data.</text>
</comment>
<dbReference type="Pfam" id="PF02515">
    <property type="entry name" value="CoA_transf_3"/>
    <property type="match status" value="1"/>
</dbReference>
<evidence type="ECO:0000256" key="1">
    <source>
        <dbReference type="ARBA" id="ARBA00022679"/>
    </source>
</evidence>
<evidence type="ECO:0000313" key="2">
    <source>
        <dbReference type="EMBL" id="PSR23721.1"/>
    </source>
</evidence>
<dbReference type="Proteomes" id="UP000241848">
    <property type="component" value="Unassembled WGS sequence"/>
</dbReference>
<organism evidence="2 3">
    <name type="scientific">Sulfobacillus acidophilus</name>
    <dbReference type="NCBI Taxonomy" id="53633"/>
    <lineage>
        <taxon>Bacteria</taxon>
        <taxon>Bacillati</taxon>
        <taxon>Bacillota</taxon>
        <taxon>Clostridia</taxon>
        <taxon>Eubacteriales</taxon>
        <taxon>Clostridiales Family XVII. Incertae Sedis</taxon>
        <taxon>Sulfobacillus</taxon>
    </lineage>
</organism>
<dbReference type="SUPFAM" id="SSF89796">
    <property type="entry name" value="CoA-transferase family III (CaiB/BaiF)"/>
    <property type="match status" value="1"/>
</dbReference>
<dbReference type="PANTHER" id="PTHR48207:SF3">
    <property type="entry name" value="SUCCINATE--HYDROXYMETHYLGLUTARATE COA-TRANSFERASE"/>
    <property type="match status" value="1"/>
</dbReference>
<evidence type="ECO:0000313" key="3">
    <source>
        <dbReference type="Proteomes" id="UP000241848"/>
    </source>
</evidence>
<dbReference type="PANTHER" id="PTHR48207">
    <property type="entry name" value="SUCCINATE--HYDROXYMETHYLGLUTARATE COA-TRANSFERASE"/>
    <property type="match status" value="1"/>
</dbReference>
<gene>
    <name evidence="2" type="ORF">C7B45_01515</name>
</gene>
<sequence>MEQMLPLMGITVVDISTSYAGPFCSMLLGDMGADVIKVEKPGGDDARAWGPPFVNGESTWFLSVNRNKRSVCVDLTTSEGQHVLERLLSRADVFIENLKPSSLEKFGLAYPQVHRRFPGVVYVAISGFGLIGPESSRTGYDLIAQAMSGIMSVTGGTDGEPQRVGTALSDIVTGMMAALSVNAALVAKASTGMGCLIDIGLLDVDVALMTPRIVSYLASGEVPVANGGTDSVLAVYQKVSTATQPIVLATGTTVLWERLKDALGRPSLLESPEYDTNAGRQVHRAKIVSIIEDVLSHYPAEQWVETFRQYGVPAALINTLDAVVVEPQVLARGMIQIVEHPRAGPIALVGTPVHVNGGGFAVRTPPPLVGQHTVEILREMGYETEEIERLQHRGIVSGETERR</sequence>
<dbReference type="AlphaFoldDB" id="A0A2T2WNA6"/>
<dbReference type="InterPro" id="IPR050483">
    <property type="entry name" value="CoA-transferase_III_domain"/>
</dbReference>
<accession>A0A2T2WNA6</accession>
<dbReference type="GO" id="GO:0008410">
    <property type="term" value="F:CoA-transferase activity"/>
    <property type="evidence" value="ECO:0007669"/>
    <property type="project" value="TreeGrafter"/>
</dbReference>
<reference evidence="2 3" key="1">
    <citation type="journal article" date="2014" name="BMC Genomics">
        <title>Comparison of environmental and isolate Sulfobacillus genomes reveals diverse carbon, sulfur, nitrogen, and hydrogen metabolisms.</title>
        <authorList>
            <person name="Justice N.B."/>
            <person name="Norman A."/>
            <person name="Brown C.T."/>
            <person name="Singh A."/>
            <person name="Thomas B.C."/>
            <person name="Banfield J.F."/>
        </authorList>
    </citation>
    <scope>NUCLEOTIDE SEQUENCE [LARGE SCALE GENOMIC DNA]</scope>
    <source>
        <strain evidence="2">AMDSBA3</strain>
    </source>
</reference>
<name>A0A2T2WNA6_9FIRM</name>
<dbReference type="Gene3D" id="3.30.1540.10">
    <property type="entry name" value="formyl-coa transferase, domain 3"/>
    <property type="match status" value="1"/>
</dbReference>
<protein>
    <submittedName>
        <fullName evidence="2">CoA transferase</fullName>
    </submittedName>
</protein>
<dbReference type="Gene3D" id="3.40.50.10540">
    <property type="entry name" value="Crotonobetainyl-coa:carnitine coa-transferase, domain 1"/>
    <property type="match status" value="1"/>
</dbReference>